<name>A0A1J1HNE0_9DIPT</name>
<organism evidence="2 3">
    <name type="scientific">Clunio marinus</name>
    <dbReference type="NCBI Taxonomy" id="568069"/>
    <lineage>
        <taxon>Eukaryota</taxon>
        <taxon>Metazoa</taxon>
        <taxon>Ecdysozoa</taxon>
        <taxon>Arthropoda</taxon>
        <taxon>Hexapoda</taxon>
        <taxon>Insecta</taxon>
        <taxon>Pterygota</taxon>
        <taxon>Neoptera</taxon>
        <taxon>Endopterygota</taxon>
        <taxon>Diptera</taxon>
        <taxon>Nematocera</taxon>
        <taxon>Chironomoidea</taxon>
        <taxon>Chironomidae</taxon>
        <taxon>Clunio</taxon>
    </lineage>
</organism>
<sequence length="61" mass="7382">MDRTLRTSNGTKNFRSVSTSNESTKRMNWSYESNWKSREHRRIPKEIFPLFVKHHEAMKNV</sequence>
<keyword evidence="3" id="KW-1185">Reference proteome</keyword>
<feature type="region of interest" description="Disordered" evidence="1">
    <location>
        <begin position="1"/>
        <end position="23"/>
    </location>
</feature>
<gene>
    <name evidence="2" type="ORF">CLUMA_CG002806</name>
</gene>
<protein>
    <submittedName>
        <fullName evidence="2">CLUMA_CG002806, isoform A</fullName>
    </submittedName>
</protein>
<dbReference type="Proteomes" id="UP000183832">
    <property type="component" value="Unassembled WGS sequence"/>
</dbReference>
<evidence type="ECO:0000313" key="3">
    <source>
        <dbReference type="Proteomes" id="UP000183832"/>
    </source>
</evidence>
<dbReference type="EMBL" id="CVRI01000010">
    <property type="protein sequence ID" value="CRK88900.1"/>
    <property type="molecule type" value="Genomic_DNA"/>
</dbReference>
<accession>A0A1J1HNE0</accession>
<evidence type="ECO:0000313" key="2">
    <source>
        <dbReference type="EMBL" id="CRK88900.1"/>
    </source>
</evidence>
<reference evidence="2 3" key="1">
    <citation type="submission" date="2015-04" db="EMBL/GenBank/DDBJ databases">
        <authorList>
            <person name="Syromyatnikov M.Y."/>
            <person name="Popov V.N."/>
        </authorList>
    </citation>
    <scope>NUCLEOTIDE SEQUENCE [LARGE SCALE GENOMIC DNA]</scope>
</reference>
<evidence type="ECO:0000256" key="1">
    <source>
        <dbReference type="SAM" id="MobiDB-lite"/>
    </source>
</evidence>
<dbReference type="AlphaFoldDB" id="A0A1J1HNE0"/>
<proteinExistence type="predicted"/>